<protein>
    <recommendedName>
        <fullName evidence="8">Tetraspanin</fullName>
    </recommendedName>
</protein>
<dbReference type="GO" id="GO:0016020">
    <property type="term" value="C:membrane"/>
    <property type="evidence" value="ECO:0007669"/>
    <property type="project" value="UniProtKB-SubCell"/>
</dbReference>
<accession>A0A9P0HLC3</accession>
<dbReference type="InterPro" id="IPR008952">
    <property type="entry name" value="Tetraspanin_EC2_sf"/>
</dbReference>
<dbReference type="EMBL" id="OV725081">
    <property type="protein sequence ID" value="CAH1403849.1"/>
    <property type="molecule type" value="Genomic_DNA"/>
</dbReference>
<dbReference type="Pfam" id="PF00335">
    <property type="entry name" value="Tetraspanin"/>
    <property type="match status" value="1"/>
</dbReference>
<feature type="transmembrane region" description="Helical" evidence="5">
    <location>
        <begin position="104"/>
        <end position="125"/>
    </location>
</feature>
<feature type="transmembrane region" description="Helical" evidence="5">
    <location>
        <begin position="262"/>
        <end position="286"/>
    </location>
</feature>
<feature type="transmembrane region" description="Helical" evidence="5">
    <location>
        <begin position="60"/>
        <end position="84"/>
    </location>
</feature>
<dbReference type="AlphaFoldDB" id="A0A9P0HLC3"/>
<evidence type="ECO:0000256" key="5">
    <source>
        <dbReference type="SAM" id="Phobius"/>
    </source>
</evidence>
<name>A0A9P0HLC3_NEZVI</name>
<evidence type="ECO:0000256" key="1">
    <source>
        <dbReference type="ARBA" id="ARBA00004141"/>
    </source>
</evidence>
<evidence type="ECO:0000256" key="3">
    <source>
        <dbReference type="ARBA" id="ARBA00022989"/>
    </source>
</evidence>
<evidence type="ECO:0000256" key="2">
    <source>
        <dbReference type="ARBA" id="ARBA00022692"/>
    </source>
</evidence>
<keyword evidence="4 5" id="KW-0472">Membrane</keyword>
<dbReference type="SUPFAM" id="SSF48652">
    <property type="entry name" value="Tetraspanin"/>
    <property type="match status" value="1"/>
</dbReference>
<evidence type="ECO:0000313" key="6">
    <source>
        <dbReference type="EMBL" id="CAH1403849.1"/>
    </source>
</evidence>
<reference evidence="6" key="1">
    <citation type="submission" date="2022-01" db="EMBL/GenBank/DDBJ databases">
        <authorList>
            <person name="King R."/>
        </authorList>
    </citation>
    <scope>NUCLEOTIDE SEQUENCE</scope>
</reference>
<keyword evidence="2 5" id="KW-0812">Transmembrane</keyword>
<evidence type="ECO:0000313" key="7">
    <source>
        <dbReference type="Proteomes" id="UP001152798"/>
    </source>
</evidence>
<dbReference type="Gene3D" id="1.10.1450.10">
    <property type="entry name" value="Tetraspanin"/>
    <property type="match status" value="1"/>
</dbReference>
<dbReference type="OrthoDB" id="6602635at2759"/>
<comment type="subcellular location">
    <subcellularLocation>
        <location evidence="1">Membrane</location>
        <topology evidence="1">Multi-pass membrane protein</topology>
    </subcellularLocation>
</comment>
<evidence type="ECO:0000256" key="4">
    <source>
        <dbReference type="ARBA" id="ARBA00023136"/>
    </source>
</evidence>
<organism evidence="6 7">
    <name type="scientific">Nezara viridula</name>
    <name type="common">Southern green stink bug</name>
    <name type="synonym">Cimex viridulus</name>
    <dbReference type="NCBI Taxonomy" id="85310"/>
    <lineage>
        <taxon>Eukaryota</taxon>
        <taxon>Metazoa</taxon>
        <taxon>Ecdysozoa</taxon>
        <taxon>Arthropoda</taxon>
        <taxon>Hexapoda</taxon>
        <taxon>Insecta</taxon>
        <taxon>Pterygota</taxon>
        <taxon>Neoptera</taxon>
        <taxon>Paraneoptera</taxon>
        <taxon>Hemiptera</taxon>
        <taxon>Heteroptera</taxon>
        <taxon>Panheteroptera</taxon>
        <taxon>Pentatomomorpha</taxon>
        <taxon>Pentatomoidea</taxon>
        <taxon>Pentatomidae</taxon>
        <taxon>Pentatominae</taxon>
        <taxon>Nezara</taxon>
    </lineage>
</organism>
<dbReference type="InterPro" id="IPR018499">
    <property type="entry name" value="Tetraspanin/Peripherin"/>
</dbReference>
<keyword evidence="7" id="KW-1185">Reference proteome</keyword>
<evidence type="ECO:0008006" key="8">
    <source>
        <dbReference type="Google" id="ProtNLM"/>
    </source>
</evidence>
<keyword evidence="3 5" id="KW-1133">Transmembrane helix</keyword>
<proteinExistence type="predicted"/>
<sequence>MKLKLKKLINFPYVGMGGRRKIFLLLAALCTCEGLLGISLIVLAAKPLSTVTEHLKGLDLLLPTILKAQICYGIFVTFMSVIGISVTRHCIYSYNLFAIKRAQIVWSCIATALIILTIVASIFLYRVRSLGAMEIVKTFERGLSQYLLDRDWKVRFDKMHQNLRCCGVSDHEDWFKTRWIPISALKSAVFNTEYMTVDARIKKPVLPASCCSPYVDIPCIHDFLQQDSLKPQKDISLFLEGVYTSGCIGILLKPMLTSITSFSVIAILICIFQTCELVIANVLYYLCTRKQEDF</sequence>
<gene>
    <name evidence="6" type="ORF">NEZAVI_LOCUS12378</name>
</gene>
<dbReference type="Proteomes" id="UP001152798">
    <property type="component" value="Chromosome 5"/>
</dbReference>